<dbReference type="Gene3D" id="3.30.530.20">
    <property type="match status" value="1"/>
</dbReference>
<dbReference type="Pfam" id="PF10604">
    <property type="entry name" value="Polyketide_cyc2"/>
    <property type="match status" value="1"/>
</dbReference>
<evidence type="ECO:0000313" key="2">
    <source>
        <dbReference type="Proteomes" id="UP000799424"/>
    </source>
</evidence>
<name>A0A6A6ZMN3_9PLEO</name>
<sequence>MVKVRIETEIAASPAEVRAIVFDFARYPEWHKGFINSIAPTAPNKSSYEILPGETLNTKIGGVSLSPVVVSNTTTEFAWRGSVYGGAFAGRHYCQFIASHVTPSGTTFVHGEDYDGWMSWLFGEGALGIGRKNVVAMFGQFNIDVKRRAEDMKKLEQGIQQTQTEPYSKL</sequence>
<dbReference type="PANTHER" id="PTHR36166:SF1">
    <property type="entry name" value="SRPBCC DOMAIN-CONTAINING PROTEIN"/>
    <property type="match status" value="1"/>
</dbReference>
<dbReference type="AlphaFoldDB" id="A0A6A6ZMN3"/>
<dbReference type="OrthoDB" id="509124at2759"/>
<evidence type="ECO:0000313" key="1">
    <source>
        <dbReference type="EMBL" id="KAF2821624.1"/>
    </source>
</evidence>
<keyword evidence="2" id="KW-1185">Reference proteome</keyword>
<dbReference type="InterPro" id="IPR023393">
    <property type="entry name" value="START-like_dom_sf"/>
</dbReference>
<dbReference type="PANTHER" id="PTHR36166">
    <property type="entry name" value="CHROMOSOME 9, WHOLE GENOME SHOTGUN SEQUENCE"/>
    <property type="match status" value="1"/>
</dbReference>
<dbReference type="CDD" id="cd07822">
    <property type="entry name" value="SRPBCC_4"/>
    <property type="match status" value="1"/>
</dbReference>
<dbReference type="EMBL" id="MU006236">
    <property type="protein sequence ID" value="KAF2821624.1"/>
    <property type="molecule type" value="Genomic_DNA"/>
</dbReference>
<accession>A0A6A6ZMN3</accession>
<dbReference type="SUPFAM" id="SSF55961">
    <property type="entry name" value="Bet v1-like"/>
    <property type="match status" value="1"/>
</dbReference>
<dbReference type="InterPro" id="IPR019587">
    <property type="entry name" value="Polyketide_cyclase/dehydratase"/>
</dbReference>
<proteinExistence type="predicted"/>
<reference evidence="1" key="1">
    <citation type="journal article" date="2020" name="Stud. Mycol.">
        <title>101 Dothideomycetes genomes: a test case for predicting lifestyles and emergence of pathogens.</title>
        <authorList>
            <person name="Haridas S."/>
            <person name="Albert R."/>
            <person name="Binder M."/>
            <person name="Bloem J."/>
            <person name="Labutti K."/>
            <person name="Salamov A."/>
            <person name="Andreopoulos B."/>
            <person name="Baker S."/>
            <person name="Barry K."/>
            <person name="Bills G."/>
            <person name="Bluhm B."/>
            <person name="Cannon C."/>
            <person name="Castanera R."/>
            <person name="Culley D."/>
            <person name="Daum C."/>
            <person name="Ezra D."/>
            <person name="Gonzalez J."/>
            <person name="Henrissat B."/>
            <person name="Kuo A."/>
            <person name="Liang C."/>
            <person name="Lipzen A."/>
            <person name="Lutzoni F."/>
            <person name="Magnuson J."/>
            <person name="Mondo S."/>
            <person name="Nolan M."/>
            <person name="Ohm R."/>
            <person name="Pangilinan J."/>
            <person name="Park H.-J."/>
            <person name="Ramirez L."/>
            <person name="Alfaro M."/>
            <person name="Sun H."/>
            <person name="Tritt A."/>
            <person name="Yoshinaga Y."/>
            <person name="Zwiers L.-H."/>
            <person name="Turgeon B."/>
            <person name="Goodwin S."/>
            <person name="Spatafora J."/>
            <person name="Crous P."/>
            <person name="Grigoriev I."/>
        </authorList>
    </citation>
    <scope>NUCLEOTIDE SEQUENCE</scope>
    <source>
        <strain evidence="1">CBS 113818</strain>
    </source>
</reference>
<protein>
    <recommendedName>
        <fullName evidence="3">Polyketide cyclase/dehydrase</fullName>
    </recommendedName>
</protein>
<evidence type="ECO:0008006" key="3">
    <source>
        <dbReference type="Google" id="ProtNLM"/>
    </source>
</evidence>
<organism evidence="1 2">
    <name type="scientific">Ophiobolus disseminans</name>
    <dbReference type="NCBI Taxonomy" id="1469910"/>
    <lineage>
        <taxon>Eukaryota</taxon>
        <taxon>Fungi</taxon>
        <taxon>Dikarya</taxon>
        <taxon>Ascomycota</taxon>
        <taxon>Pezizomycotina</taxon>
        <taxon>Dothideomycetes</taxon>
        <taxon>Pleosporomycetidae</taxon>
        <taxon>Pleosporales</taxon>
        <taxon>Pleosporineae</taxon>
        <taxon>Phaeosphaeriaceae</taxon>
        <taxon>Ophiobolus</taxon>
    </lineage>
</organism>
<gene>
    <name evidence="1" type="ORF">CC86DRAFT_302434</name>
</gene>
<dbReference type="Proteomes" id="UP000799424">
    <property type="component" value="Unassembled WGS sequence"/>
</dbReference>